<gene>
    <name evidence="2" type="ORF">ACN38_g9600</name>
</gene>
<evidence type="ECO:0008006" key="4">
    <source>
        <dbReference type="Google" id="ProtNLM"/>
    </source>
</evidence>
<reference evidence="2 3" key="1">
    <citation type="submission" date="2015-08" db="EMBL/GenBank/DDBJ databases">
        <title>Genome sequencing of Penicillium nordicum.</title>
        <authorList>
            <person name="Nguyen H.D."/>
            <person name="Seifert K.A."/>
        </authorList>
    </citation>
    <scope>NUCLEOTIDE SEQUENCE [LARGE SCALE GENOMIC DNA]</scope>
    <source>
        <strain evidence="2 3">DAOMC 185683</strain>
    </source>
</reference>
<dbReference type="EMBL" id="LHQQ01000198">
    <property type="protein sequence ID" value="KOS39555.1"/>
    <property type="molecule type" value="Genomic_DNA"/>
</dbReference>
<proteinExistence type="predicted"/>
<dbReference type="PANTHER" id="PTHR36167">
    <property type="entry name" value="C2H2 FINGER DOMAIN TRANSCRIPTION FACTOR (EUROFUNG)-RELATED"/>
    <property type="match status" value="1"/>
</dbReference>
<protein>
    <recommendedName>
        <fullName evidence="4">Fungal N-terminal domain-containing protein</fullName>
    </recommendedName>
</protein>
<dbReference type="OrthoDB" id="5431013at2759"/>
<dbReference type="STRING" id="229535.A0A0M9WCE1"/>
<sequence>MEAIGAASAILAIATAGVQCSVKLVTFAGQVKTSPEHITKVAEDVSLNASILQQLGELAEASVEKEHPASDGNNTTDNNVSPVADIKTTISKQSIFNTAGLETVIKLAKKCEGIFQSLDQSLGKASKHLYATSRISDKVKLSRTEMFKWPFLLPGIDTMRTDLRDVKGTLLLMLQVAMLAYSRRMMGEYSTIQRTTAIVAYSREDQDLLVRSIVAAQKSQQPLEKEQTQFSQVSLHSKQGPPTMDPGLNGTAASARKDPDISLESNVDDEASSDNELGSSRNGDTSERQSSDSQCQIFSPSRIFSINLISPSASITNHQIHVKYDVRSIKLPDSMIQSQLSEWKRSLGTTVLDQLAALDNNEYDALDATGNHSEKTLEWIQFGEYRTILQGIGIGHLKARTLTVIMSGVPRPTSLFEKKRKEWKREEKKREDEEEERVTWIKVHREHILPDTLIEYGLPWDWDEHDTNYIVIKKWITEDLQEELYVHTRWLRESEAVTKASSTTTELKVERKEHMYLIRKKDSAARSISEIGPSIPLINRGKQEQGGMEQTPDDEEDADMKDEDMRQRLRSDFDYKEDVEEILNWKRADEGNRDMGEKRQRAEKETDNYEDDETLSESDDAEGIVDALLARYTV</sequence>
<evidence type="ECO:0000313" key="2">
    <source>
        <dbReference type="EMBL" id="KOS39555.1"/>
    </source>
</evidence>
<name>A0A0M9WCE1_9EURO</name>
<evidence type="ECO:0000313" key="3">
    <source>
        <dbReference type="Proteomes" id="UP000037696"/>
    </source>
</evidence>
<keyword evidence="3" id="KW-1185">Reference proteome</keyword>
<feature type="region of interest" description="Disordered" evidence="1">
    <location>
        <begin position="536"/>
        <end position="561"/>
    </location>
</feature>
<feature type="compositionally biased region" description="Polar residues" evidence="1">
    <location>
        <begin position="274"/>
        <end position="283"/>
    </location>
</feature>
<evidence type="ECO:0000256" key="1">
    <source>
        <dbReference type="SAM" id="MobiDB-lite"/>
    </source>
</evidence>
<dbReference type="InterPro" id="IPR039327">
    <property type="entry name" value="CON7-like"/>
</dbReference>
<dbReference type="Proteomes" id="UP000037696">
    <property type="component" value="Unassembled WGS sequence"/>
</dbReference>
<organism evidence="2 3">
    <name type="scientific">Penicillium nordicum</name>
    <dbReference type="NCBI Taxonomy" id="229535"/>
    <lineage>
        <taxon>Eukaryota</taxon>
        <taxon>Fungi</taxon>
        <taxon>Dikarya</taxon>
        <taxon>Ascomycota</taxon>
        <taxon>Pezizomycotina</taxon>
        <taxon>Eurotiomycetes</taxon>
        <taxon>Eurotiomycetidae</taxon>
        <taxon>Eurotiales</taxon>
        <taxon>Aspergillaceae</taxon>
        <taxon>Penicillium</taxon>
    </lineage>
</organism>
<feature type="compositionally biased region" description="Polar residues" evidence="1">
    <location>
        <begin position="220"/>
        <end position="237"/>
    </location>
</feature>
<dbReference type="GO" id="GO:0006355">
    <property type="term" value="P:regulation of DNA-templated transcription"/>
    <property type="evidence" value="ECO:0007669"/>
    <property type="project" value="InterPro"/>
</dbReference>
<feature type="compositionally biased region" description="Acidic residues" evidence="1">
    <location>
        <begin position="551"/>
        <end position="561"/>
    </location>
</feature>
<dbReference type="PANTHER" id="PTHR36167:SF4">
    <property type="entry name" value="FUNGAL N-TERMINAL DOMAIN-CONTAINING PROTEIN"/>
    <property type="match status" value="1"/>
</dbReference>
<dbReference type="AlphaFoldDB" id="A0A0M9WCE1"/>
<feature type="compositionally biased region" description="Acidic residues" evidence="1">
    <location>
        <begin position="608"/>
        <end position="622"/>
    </location>
</feature>
<feature type="compositionally biased region" description="Basic and acidic residues" evidence="1">
    <location>
        <begin position="586"/>
        <end position="607"/>
    </location>
</feature>
<feature type="region of interest" description="Disordered" evidence="1">
    <location>
        <begin position="220"/>
        <end position="295"/>
    </location>
</feature>
<accession>A0A0M9WCE1</accession>
<comment type="caution">
    <text evidence="2">The sequence shown here is derived from an EMBL/GenBank/DDBJ whole genome shotgun (WGS) entry which is preliminary data.</text>
</comment>
<feature type="region of interest" description="Disordered" evidence="1">
    <location>
        <begin position="586"/>
        <end position="622"/>
    </location>
</feature>